<feature type="domain" description="GATA-type" evidence="13">
    <location>
        <begin position="846"/>
        <end position="899"/>
    </location>
</feature>
<dbReference type="FunFam" id="3.30.50.10:FF:000032">
    <property type="entry name" value="Transcription factor GATA-3"/>
    <property type="match status" value="1"/>
</dbReference>
<keyword evidence="6" id="KW-0805">Transcription regulation</keyword>
<dbReference type="Proteomes" id="UP001054837">
    <property type="component" value="Unassembled WGS sequence"/>
</dbReference>
<dbReference type="InterPro" id="IPR013088">
    <property type="entry name" value="Znf_NHR/GATA"/>
</dbReference>
<evidence type="ECO:0000256" key="9">
    <source>
        <dbReference type="ARBA" id="ARBA00023163"/>
    </source>
</evidence>
<dbReference type="GO" id="GO:0000978">
    <property type="term" value="F:RNA polymerase II cis-regulatory region sequence-specific DNA binding"/>
    <property type="evidence" value="ECO:0007669"/>
    <property type="project" value="TreeGrafter"/>
</dbReference>
<gene>
    <name evidence="14" type="primary">GATA4</name>
    <name evidence="14" type="ORF">CDAR_95821</name>
</gene>
<dbReference type="PROSITE" id="PS50114">
    <property type="entry name" value="GATA_ZN_FINGER_2"/>
    <property type="match status" value="2"/>
</dbReference>
<dbReference type="AlphaFoldDB" id="A0AAV4UQC8"/>
<feature type="compositionally biased region" description="Basic residues" evidence="12">
    <location>
        <begin position="456"/>
        <end position="466"/>
    </location>
</feature>
<keyword evidence="10" id="KW-0539">Nucleus</keyword>
<evidence type="ECO:0000256" key="2">
    <source>
        <dbReference type="ARBA" id="ARBA00022723"/>
    </source>
</evidence>
<feature type="region of interest" description="Disordered" evidence="12">
    <location>
        <begin position="522"/>
        <end position="596"/>
    </location>
</feature>
<evidence type="ECO:0000256" key="6">
    <source>
        <dbReference type="ARBA" id="ARBA00023015"/>
    </source>
</evidence>
<evidence type="ECO:0000256" key="3">
    <source>
        <dbReference type="ARBA" id="ARBA00022737"/>
    </source>
</evidence>
<protein>
    <submittedName>
        <fullName evidence="14">Transcription factor GATA-4</fullName>
    </submittedName>
</protein>
<evidence type="ECO:0000256" key="12">
    <source>
        <dbReference type="SAM" id="MobiDB-lite"/>
    </source>
</evidence>
<comment type="caution">
    <text evidence="14">The sequence shown here is derived from an EMBL/GenBank/DDBJ whole genome shotgun (WGS) entry which is preliminary data.</text>
</comment>
<dbReference type="GO" id="GO:0000122">
    <property type="term" value="P:negative regulation of transcription by RNA polymerase II"/>
    <property type="evidence" value="ECO:0007669"/>
    <property type="project" value="TreeGrafter"/>
</dbReference>
<dbReference type="CDD" id="cd00202">
    <property type="entry name" value="ZnF_GATA"/>
    <property type="match status" value="2"/>
</dbReference>
<dbReference type="FunFam" id="3.30.50.10:FF:000001">
    <property type="entry name" value="GATA transcription factor (GATAd)"/>
    <property type="match status" value="1"/>
</dbReference>
<feature type="domain" description="GATA-type" evidence="13">
    <location>
        <begin position="787"/>
        <end position="846"/>
    </location>
</feature>
<keyword evidence="5" id="KW-0862">Zinc</keyword>
<evidence type="ECO:0000259" key="13">
    <source>
        <dbReference type="PROSITE" id="PS50114"/>
    </source>
</evidence>
<feature type="compositionally biased region" description="Low complexity" evidence="12">
    <location>
        <begin position="1039"/>
        <end position="1052"/>
    </location>
</feature>
<dbReference type="Gene3D" id="3.30.50.10">
    <property type="entry name" value="Erythroid Transcription Factor GATA-1, subunit A"/>
    <property type="match status" value="2"/>
</dbReference>
<keyword evidence="9" id="KW-0804">Transcription</keyword>
<keyword evidence="4 11" id="KW-0863">Zinc-finger</keyword>
<dbReference type="InterPro" id="IPR000679">
    <property type="entry name" value="Znf_GATA"/>
</dbReference>
<dbReference type="GO" id="GO:0045165">
    <property type="term" value="P:cell fate commitment"/>
    <property type="evidence" value="ECO:0007669"/>
    <property type="project" value="TreeGrafter"/>
</dbReference>
<dbReference type="PANTHER" id="PTHR10071:SF281">
    <property type="entry name" value="BOX A-BINDING FACTOR-RELATED"/>
    <property type="match status" value="1"/>
</dbReference>
<sequence length="1070" mass="117410">MTTMRETTKQDIYSQTEESEASKNYNNILREIAESQAAIPVPSNSPVAHFVHNSEFQDYSLPNCYENCEKGPPSSQSDVAPLIVNNIVAHQHLPTETCFSIKPAHSSSLIKSSSNKLKNCEGAVPLIFKSDHEGDRDHHEETKQNLRNLMLSLSEDKPFITVDGNENDGSAVDVETVSQSDQSEALCESWSHNLNSTQINNTNNHGMDCHIDPVEIKNFWNGMLDHSYNNKGIQGDLNSLIKHDKQFLIQNPQILSMLNSNTKLIEMPDNNHWTEDYASDKKQYKEDKNQEVVEKIENHPHPTVDISLVETWCSNQQTLPQTNVESWLSQHLTREDHGDHLNSYSKNYSNYINSQSDKPEIWEKKPEKEMLDAQLSSNGKTNQDIKRTSSWLHNDAHILGHHGISVSRNSSVCIKQENAPTLNAFVHSMIQDSKIEGPGGHNSIYIPDSEAATARKNIRKTGHAKAHSQPEKSWDENKNKSSESTPAWAAEEDTAPQALDRTTGDAWSFQTMSSVMENSHYHPIKQSGDENELHPETESYNHSESLSPPTKHGGGREGKRRTASVVTQSEHPLHPTAPSDGEKDREHAPVSSSASDTVMVSTFGSMAPYSMAGNYSSPPSYSGRDLYPGKPTSGYSVDASSPSSSALYASSTGSLAMIPYVAAGQGMAGHQSMVSQSGHHWSGSQPPSVHDHQQGAGYGISALTSGLNLAAQNSLISATSQAGGCDQNELNRAAGFSTFASSGHGYLRPEMPPHWGLIDPITGMQHPYCADGMAHHLNQDRGDYYGLQEERECVNCGAISTPLWRRDGTGHYLCNACGLYSKMNGMNRPLMRPQKRLPGPLVAANRRAGQICTNCGTTNTTLWRRNNHGEPVCNACGLYYKLHGVNRPPAMKKEGIQKRKRKPKNANQPDTKRKSLPATTGSKSPGDLSSSASNSYSITAASNNYASNHSATTTPPSTAESLHRQHSQQHLNSSSSSNNHHLQQQHSIGEDSNRHSIQHSPYNNHHHVDPSTSSHSSALHALQGLNSFYHPHPHGTTSVIASTASSSGTSSSRMPPSPFAVIKHEIRDGN</sequence>
<feature type="compositionally biased region" description="Low complexity" evidence="12">
    <location>
        <begin position="968"/>
        <end position="987"/>
    </location>
</feature>
<evidence type="ECO:0000256" key="4">
    <source>
        <dbReference type="ARBA" id="ARBA00022771"/>
    </source>
</evidence>
<dbReference type="PROSITE" id="PS00344">
    <property type="entry name" value="GATA_ZN_FINGER_1"/>
    <property type="match status" value="2"/>
</dbReference>
<keyword evidence="3" id="KW-0677">Repeat</keyword>
<feature type="compositionally biased region" description="Basic and acidic residues" evidence="12">
    <location>
        <begin position="527"/>
        <end position="541"/>
    </location>
</feature>
<feature type="region of interest" description="Disordered" evidence="12">
    <location>
        <begin position="890"/>
        <end position="934"/>
    </location>
</feature>
<name>A0AAV4UQC8_9ARAC</name>
<evidence type="ECO:0000256" key="1">
    <source>
        <dbReference type="ARBA" id="ARBA00004123"/>
    </source>
</evidence>
<dbReference type="EMBL" id="BPLQ01011730">
    <property type="protein sequence ID" value="GIY59915.1"/>
    <property type="molecule type" value="Genomic_DNA"/>
</dbReference>
<feature type="compositionally biased region" description="Polar residues" evidence="12">
    <location>
        <begin position="672"/>
        <end position="687"/>
    </location>
</feature>
<keyword evidence="8" id="KW-0010">Activator</keyword>
<feature type="compositionally biased region" description="Low complexity" evidence="12">
    <location>
        <begin position="946"/>
        <end position="959"/>
    </location>
</feature>
<evidence type="ECO:0000313" key="14">
    <source>
        <dbReference type="EMBL" id="GIY59915.1"/>
    </source>
</evidence>
<dbReference type="GO" id="GO:0045944">
    <property type="term" value="P:positive regulation of transcription by RNA polymerase II"/>
    <property type="evidence" value="ECO:0007669"/>
    <property type="project" value="TreeGrafter"/>
</dbReference>
<keyword evidence="2" id="KW-0479">Metal-binding</keyword>
<dbReference type="PRINTS" id="PR00619">
    <property type="entry name" value="GATAZNFINGER"/>
</dbReference>
<dbReference type="GO" id="GO:0000981">
    <property type="term" value="F:DNA-binding transcription factor activity, RNA polymerase II-specific"/>
    <property type="evidence" value="ECO:0007669"/>
    <property type="project" value="TreeGrafter"/>
</dbReference>
<evidence type="ECO:0000256" key="7">
    <source>
        <dbReference type="ARBA" id="ARBA00023125"/>
    </source>
</evidence>
<proteinExistence type="predicted"/>
<reference evidence="14 15" key="1">
    <citation type="submission" date="2021-06" db="EMBL/GenBank/DDBJ databases">
        <title>Caerostris darwini draft genome.</title>
        <authorList>
            <person name="Kono N."/>
            <person name="Arakawa K."/>
        </authorList>
    </citation>
    <scope>NUCLEOTIDE SEQUENCE [LARGE SCALE GENOMIC DNA]</scope>
</reference>
<evidence type="ECO:0000256" key="11">
    <source>
        <dbReference type="PROSITE-ProRule" id="PRU00094"/>
    </source>
</evidence>
<feature type="region of interest" description="Disordered" evidence="12">
    <location>
        <begin position="671"/>
        <end position="696"/>
    </location>
</feature>
<organism evidence="14 15">
    <name type="scientific">Caerostris darwini</name>
    <dbReference type="NCBI Taxonomy" id="1538125"/>
    <lineage>
        <taxon>Eukaryota</taxon>
        <taxon>Metazoa</taxon>
        <taxon>Ecdysozoa</taxon>
        <taxon>Arthropoda</taxon>
        <taxon>Chelicerata</taxon>
        <taxon>Arachnida</taxon>
        <taxon>Araneae</taxon>
        <taxon>Araneomorphae</taxon>
        <taxon>Entelegynae</taxon>
        <taxon>Araneoidea</taxon>
        <taxon>Araneidae</taxon>
        <taxon>Caerostris</taxon>
    </lineage>
</organism>
<keyword evidence="15" id="KW-1185">Reference proteome</keyword>
<dbReference type="SMART" id="SM00401">
    <property type="entry name" value="ZnF_GATA"/>
    <property type="match status" value="2"/>
</dbReference>
<accession>A0AAV4UQC8</accession>
<feature type="region of interest" description="Disordered" evidence="12">
    <location>
        <begin position="946"/>
        <end position="1017"/>
    </location>
</feature>
<dbReference type="InterPro" id="IPR039355">
    <property type="entry name" value="Transcription_factor_GATA"/>
</dbReference>
<dbReference type="GO" id="GO:0008270">
    <property type="term" value="F:zinc ion binding"/>
    <property type="evidence" value="ECO:0007669"/>
    <property type="project" value="UniProtKB-KW"/>
</dbReference>
<feature type="region of interest" description="Disordered" evidence="12">
    <location>
        <begin position="1"/>
        <end position="20"/>
    </location>
</feature>
<comment type="subcellular location">
    <subcellularLocation>
        <location evidence="1">Nucleus</location>
    </subcellularLocation>
</comment>
<keyword evidence="7" id="KW-0238">DNA-binding</keyword>
<feature type="compositionally biased region" description="Basic and acidic residues" evidence="12">
    <location>
        <begin position="468"/>
        <end position="481"/>
    </location>
</feature>
<evidence type="ECO:0000256" key="10">
    <source>
        <dbReference type="ARBA" id="ARBA00023242"/>
    </source>
</evidence>
<feature type="region of interest" description="Disordered" evidence="12">
    <location>
        <begin position="1039"/>
        <end position="1060"/>
    </location>
</feature>
<evidence type="ECO:0000313" key="15">
    <source>
        <dbReference type="Proteomes" id="UP001054837"/>
    </source>
</evidence>
<dbReference type="PANTHER" id="PTHR10071">
    <property type="entry name" value="TRANSCRIPTION FACTOR GATA FAMILY MEMBER"/>
    <property type="match status" value="1"/>
</dbReference>
<dbReference type="GO" id="GO:0005634">
    <property type="term" value="C:nucleus"/>
    <property type="evidence" value="ECO:0007669"/>
    <property type="project" value="UniProtKB-SubCell"/>
</dbReference>
<evidence type="ECO:0000256" key="8">
    <source>
        <dbReference type="ARBA" id="ARBA00023159"/>
    </source>
</evidence>
<evidence type="ECO:0000256" key="5">
    <source>
        <dbReference type="ARBA" id="ARBA00022833"/>
    </source>
</evidence>
<feature type="region of interest" description="Disordered" evidence="12">
    <location>
        <begin position="456"/>
        <end position="499"/>
    </location>
</feature>
<dbReference type="SUPFAM" id="SSF57716">
    <property type="entry name" value="Glucocorticoid receptor-like (DNA-binding domain)"/>
    <property type="match status" value="2"/>
</dbReference>
<dbReference type="Pfam" id="PF00320">
    <property type="entry name" value="GATA"/>
    <property type="match status" value="2"/>
</dbReference>